<evidence type="ECO:0000313" key="3">
    <source>
        <dbReference type="Proteomes" id="UP001155240"/>
    </source>
</evidence>
<feature type="transmembrane region" description="Helical" evidence="1">
    <location>
        <begin position="129"/>
        <end position="146"/>
    </location>
</feature>
<feature type="transmembrane region" description="Helical" evidence="1">
    <location>
        <begin position="23"/>
        <end position="45"/>
    </location>
</feature>
<reference evidence="2" key="1">
    <citation type="submission" date="2022-06" db="EMBL/GenBank/DDBJ databases">
        <title>Whole genome shotgun sequencing (WGS) of Rathayibacter sp. ZW T2_19, isolated from stored onions (Allium cepa).</title>
        <authorList>
            <person name="Stoll D.A."/>
            <person name="Huch M."/>
        </authorList>
    </citation>
    <scope>NUCLEOTIDE SEQUENCE</scope>
    <source>
        <strain evidence="2">ZW T2_19</strain>
    </source>
</reference>
<feature type="transmembrane region" description="Helical" evidence="1">
    <location>
        <begin position="298"/>
        <end position="318"/>
    </location>
</feature>
<feature type="transmembrane region" description="Helical" evidence="1">
    <location>
        <begin position="392"/>
        <end position="412"/>
    </location>
</feature>
<feature type="transmembrane region" description="Helical" evidence="1">
    <location>
        <begin position="166"/>
        <end position="185"/>
    </location>
</feature>
<evidence type="ECO:0000256" key="1">
    <source>
        <dbReference type="SAM" id="Phobius"/>
    </source>
</evidence>
<feature type="transmembrane region" description="Helical" evidence="1">
    <location>
        <begin position="330"/>
        <end position="348"/>
    </location>
</feature>
<evidence type="ECO:0000313" key="2">
    <source>
        <dbReference type="EMBL" id="MCM6761764.1"/>
    </source>
</evidence>
<feature type="transmembrane region" description="Helical" evidence="1">
    <location>
        <begin position="214"/>
        <end position="233"/>
    </location>
</feature>
<feature type="transmembrane region" description="Helical" evidence="1">
    <location>
        <begin position="100"/>
        <end position="122"/>
    </location>
</feature>
<feature type="transmembrane region" description="Helical" evidence="1">
    <location>
        <begin position="360"/>
        <end position="380"/>
    </location>
</feature>
<dbReference type="Proteomes" id="UP001155240">
    <property type="component" value="Unassembled WGS sequence"/>
</dbReference>
<feature type="transmembrane region" description="Helical" evidence="1">
    <location>
        <begin position="192"/>
        <end position="208"/>
    </location>
</feature>
<dbReference type="RefSeq" id="WP_251944187.1">
    <property type="nucleotide sequence ID" value="NZ_JAMRYM010000011.1"/>
</dbReference>
<keyword evidence="1" id="KW-0472">Membrane</keyword>
<name>A0A9X2DZS9_9MICO</name>
<feature type="transmembrane region" description="Helical" evidence="1">
    <location>
        <begin position="240"/>
        <end position="258"/>
    </location>
</feature>
<dbReference type="EMBL" id="JAMRYM010000011">
    <property type="protein sequence ID" value="MCM6761764.1"/>
    <property type="molecule type" value="Genomic_DNA"/>
</dbReference>
<accession>A0A9X2DZS9</accession>
<keyword evidence="3" id="KW-1185">Reference proteome</keyword>
<keyword evidence="1" id="KW-1133">Transmembrane helix</keyword>
<comment type="caution">
    <text evidence="2">The sequence shown here is derived from an EMBL/GenBank/DDBJ whole genome shotgun (WGS) entry which is preliminary data.</text>
</comment>
<dbReference type="AlphaFoldDB" id="A0A9X2DZS9"/>
<sequence length="544" mass="57333">MAEPLGGRSGTAGGRRAAAGREVLGLVVVTAAAIATLAVVVSGPWRYYVLYEGDSLALPLLLRTDVDPLHWVMTSQIFLFPEIPLHLLSRLLGGSVEGSLLVNAVLNVVVLYALLRALASLVSPRRPQAVGGAVVATLLLLVLVLTEGRALNNEGALATTFLLTTYYGGVVLSGLACLALVLHALRRRRDGRSVVVPVLLTLVIGALTTLSNPLFVLVVVAPWLASVVLLALARVVPVRAAVLLAAPVAGSAVLGYASRGPFERFVAVDASTYLHLERIRFAAGALRLQVQSVASTPAGLLELVLLAVLLLVVPVVVLRSARRRGQDAHPAAALLTVFPVVAALAMLSGQVVTGSTVTRYLMPVAVFAVLPALVLVANAAPRPPGRGVRRAGAAIAAVASLVVAALALPPVVSASAGTRDSSSERCLTDWIGDREVAGVGSFWTVRPLQLYGDPRLELVQVDFDFSAQLWMSNTDDYERRPFTFVLADHDPDWGVLATRALGEPVAVVPCGEFDIYDYEGGPGAAELNRLVGESIDRAKEDRDF</sequence>
<gene>
    <name evidence="2" type="ORF">NB037_04960</name>
</gene>
<proteinExistence type="predicted"/>
<protein>
    <submittedName>
        <fullName evidence="2">Uncharacterized protein</fullName>
    </submittedName>
</protein>
<keyword evidence="1" id="KW-0812">Transmembrane</keyword>
<organism evidence="2 3">
    <name type="scientific">Rathayibacter rubneri</name>
    <dbReference type="NCBI Taxonomy" id="2950106"/>
    <lineage>
        <taxon>Bacteria</taxon>
        <taxon>Bacillati</taxon>
        <taxon>Actinomycetota</taxon>
        <taxon>Actinomycetes</taxon>
        <taxon>Micrococcales</taxon>
        <taxon>Microbacteriaceae</taxon>
        <taxon>Rathayibacter</taxon>
    </lineage>
</organism>